<dbReference type="PANTHER" id="PTHR31435:SF9">
    <property type="entry name" value="PROTEIN NATD1"/>
    <property type="match status" value="1"/>
</dbReference>
<keyword evidence="3" id="KW-1185">Reference proteome</keyword>
<feature type="domain" description="N-acetyltransferase" evidence="1">
    <location>
        <begin position="8"/>
        <end position="91"/>
    </location>
</feature>
<evidence type="ECO:0000259" key="1">
    <source>
        <dbReference type="PROSITE" id="PS51729"/>
    </source>
</evidence>
<sequence>MSDTNNVSHNADKLCFETTVDGHRAHLDYRTIDEETLDFHHTFVPDELRGRGVAADLTEAALAYAEEQGFKVHPSCSYVETFMKRKGIPAA</sequence>
<dbReference type="PROSITE" id="PS51729">
    <property type="entry name" value="GNAT_YJDJ"/>
    <property type="match status" value="1"/>
</dbReference>
<evidence type="ECO:0000313" key="2">
    <source>
        <dbReference type="EMBL" id="AKX58606.1"/>
    </source>
</evidence>
<name>A0A0K1XBB2_9GAMM</name>
<dbReference type="EMBL" id="CP012365">
    <property type="protein sequence ID" value="AKX58606.1"/>
    <property type="molecule type" value="Genomic_DNA"/>
</dbReference>
<dbReference type="AlphaFoldDB" id="A0A0K1XBB2"/>
<dbReference type="GO" id="GO:0016740">
    <property type="term" value="F:transferase activity"/>
    <property type="evidence" value="ECO:0007669"/>
    <property type="project" value="UniProtKB-KW"/>
</dbReference>
<dbReference type="InterPro" id="IPR045057">
    <property type="entry name" value="Gcn5-rel_NAT"/>
</dbReference>
<dbReference type="Gene3D" id="3.40.630.30">
    <property type="match status" value="1"/>
</dbReference>
<dbReference type="SUPFAM" id="SSF55729">
    <property type="entry name" value="Acyl-CoA N-acyltransferases (Nat)"/>
    <property type="match status" value="1"/>
</dbReference>
<accession>A0A0K1XBB2</accession>
<protein>
    <submittedName>
        <fullName evidence="2">Acetyltransferase</fullName>
    </submittedName>
</protein>
<dbReference type="Proteomes" id="UP000063953">
    <property type="component" value="Chromosome"/>
</dbReference>
<evidence type="ECO:0000313" key="3">
    <source>
        <dbReference type="Proteomes" id="UP000063953"/>
    </source>
</evidence>
<dbReference type="InterPro" id="IPR031165">
    <property type="entry name" value="GNAT_YJDJ"/>
</dbReference>
<keyword evidence="2" id="KW-0808">Transferase</keyword>
<dbReference type="Pfam" id="PF14542">
    <property type="entry name" value="Acetyltransf_CG"/>
    <property type="match status" value="1"/>
</dbReference>
<reference evidence="2 3" key="1">
    <citation type="journal article" date="2015" name="Genome Announc.">
        <title>Genome Sequences of Oblitimonas alkaliphila gen. nov. sp. nov. (Proposed), a Novel Bacterium of the Pseudomonadaceae Family.</title>
        <authorList>
            <person name="Lauer A.C."/>
            <person name="Nicholson A.C."/>
            <person name="Humrighouse B.W."/>
            <person name="Emery B."/>
            <person name="Drobish A."/>
            <person name="Juieng P."/>
            <person name="Loparev V."/>
            <person name="McQuiston J.R."/>
        </authorList>
    </citation>
    <scope>NUCLEOTIDE SEQUENCE [LARGE SCALE GENOMIC DNA]</scope>
    <source>
        <strain evidence="2 3">E5571</strain>
    </source>
</reference>
<organism evidence="2 3">
    <name type="scientific">Thiopseudomonas alkaliphila</name>
    <dbReference type="NCBI Taxonomy" id="1697053"/>
    <lineage>
        <taxon>Bacteria</taxon>
        <taxon>Pseudomonadati</taxon>
        <taxon>Pseudomonadota</taxon>
        <taxon>Gammaproteobacteria</taxon>
        <taxon>Pseudomonadales</taxon>
        <taxon>Pseudomonadaceae</taxon>
        <taxon>Thiopseudomonas</taxon>
    </lineage>
</organism>
<dbReference type="RefSeq" id="WP_053099507.1">
    <property type="nucleotide sequence ID" value="NZ_CP012365.1"/>
</dbReference>
<dbReference type="PANTHER" id="PTHR31435">
    <property type="entry name" value="PROTEIN NATD1"/>
    <property type="match status" value="1"/>
</dbReference>
<dbReference type="CDD" id="cd04301">
    <property type="entry name" value="NAT_SF"/>
    <property type="match status" value="1"/>
</dbReference>
<dbReference type="InterPro" id="IPR016181">
    <property type="entry name" value="Acyl_CoA_acyltransferase"/>
</dbReference>
<dbReference type="STRING" id="1697053.AKN87_02515"/>
<proteinExistence type="predicted"/>
<dbReference type="PATRIC" id="fig|1698449.3.peg.122"/>
<gene>
    <name evidence="2" type="ORF">AKN88_00620</name>
</gene>